<gene>
    <name evidence="3" type="primary">LOC103344057</name>
</gene>
<evidence type="ECO:0000256" key="1">
    <source>
        <dbReference type="SAM" id="MobiDB-lite"/>
    </source>
</evidence>
<dbReference type="Proteomes" id="UP000694861">
    <property type="component" value="Unplaced"/>
</dbReference>
<reference evidence="2" key="1">
    <citation type="journal article" date="2012" name="Nat. Commun.">
        <title>The genome of Prunus mume.</title>
        <authorList>
            <person name="Zhang Q."/>
            <person name="Chen W."/>
            <person name="Sun L."/>
            <person name="Zhao F."/>
            <person name="Huang B."/>
            <person name="Yang W."/>
            <person name="Tao Y."/>
            <person name="Wang J."/>
            <person name="Yuan Z."/>
            <person name="Fan G."/>
            <person name="Xing Z."/>
            <person name="Han C."/>
            <person name="Pan H."/>
            <person name="Zhong X."/>
            <person name="Shi W."/>
            <person name="Liang X."/>
            <person name="Du D."/>
            <person name="Sun F."/>
            <person name="Xu Z."/>
            <person name="Hao R."/>
            <person name="Lv T."/>
            <person name="Lv Y."/>
            <person name="Zheng Z."/>
            <person name="Sun M."/>
            <person name="Luo L."/>
            <person name="Cai M."/>
            <person name="Gao Y."/>
            <person name="Wang J."/>
            <person name="Yin Y."/>
            <person name="Xu X."/>
            <person name="Cheng T."/>
            <person name="Wang J."/>
        </authorList>
    </citation>
    <scope>NUCLEOTIDE SEQUENCE [LARGE SCALE GENOMIC DNA]</scope>
</reference>
<reference evidence="3" key="2">
    <citation type="submission" date="2025-08" db="UniProtKB">
        <authorList>
            <consortium name="RefSeq"/>
        </authorList>
    </citation>
    <scope>IDENTIFICATION</scope>
</reference>
<accession>A0ABM0PX17</accession>
<evidence type="ECO:0000313" key="2">
    <source>
        <dbReference type="Proteomes" id="UP000694861"/>
    </source>
</evidence>
<feature type="region of interest" description="Disordered" evidence="1">
    <location>
        <begin position="64"/>
        <end position="91"/>
    </location>
</feature>
<evidence type="ECO:0000313" key="3">
    <source>
        <dbReference type="RefSeq" id="XP_008245907.1"/>
    </source>
</evidence>
<dbReference type="RefSeq" id="XP_008245907.1">
    <property type="nucleotide sequence ID" value="XM_008247685.1"/>
</dbReference>
<dbReference type="GeneID" id="103344057"/>
<name>A0ABM0PX17_PRUMU</name>
<sequence>MAERWDQSFGSKCRGLIEPFVSKDAPEDQQLIDYITAQCNISLEQDTLLGAGCNTSFPVNINDMSTEIQPQPFPGNENEGNDHLNSNHFQQSPVVSPVDHDSNLPYDISVDRILLCSTSPMNVLQHVTYNSENSMRSFKKLQKNVYV</sequence>
<protein>
    <submittedName>
        <fullName evidence="3">Uncharacterized protein LOC103344057</fullName>
    </submittedName>
</protein>
<keyword evidence="2" id="KW-1185">Reference proteome</keyword>
<proteinExistence type="predicted"/>
<organism evidence="2 3">
    <name type="scientific">Prunus mume</name>
    <name type="common">Japanese apricot</name>
    <name type="synonym">Armeniaca mume</name>
    <dbReference type="NCBI Taxonomy" id="102107"/>
    <lineage>
        <taxon>Eukaryota</taxon>
        <taxon>Viridiplantae</taxon>
        <taxon>Streptophyta</taxon>
        <taxon>Embryophyta</taxon>
        <taxon>Tracheophyta</taxon>
        <taxon>Spermatophyta</taxon>
        <taxon>Magnoliopsida</taxon>
        <taxon>eudicotyledons</taxon>
        <taxon>Gunneridae</taxon>
        <taxon>Pentapetalae</taxon>
        <taxon>rosids</taxon>
        <taxon>fabids</taxon>
        <taxon>Rosales</taxon>
        <taxon>Rosaceae</taxon>
        <taxon>Amygdaloideae</taxon>
        <taxon>Amygdaleae</taxon>
        <taxon>Prunus</taxon>
    </lineage>
</organism>